<accession>A0AAE9M5X7</accession>
<name>A0AAE9M5X7_ACIPI</name>
<reference evidence="2" key="1">
    <citation type="submission" date="2022-04" db="EMBL/GenBank/DDBJ databases">
        <title>Emergence of ST220 Acinetobacter pittii strain in bloodstream infection, which co-producing chromosomal NDM-1 and OXA-820 carbapenemases.</title>
        <authorList>
            <person name="Tian C."/>
            <person name="Xing M."/>
            <person name="Fu L."/>
            <person name="Xia D."/>
        </authorList>
    </citation>
    <scope>NUCLEOTIDE SEQUENCE</scope>
    <source>
        <strain evidence="2">TCM</strain>
    </source>
</reference>
<dbReference type="RefSeq" id="WP_068546514.1">
    <property type="nucleotide sequence ID" value="NZ_CP026089.2"/>
</dbReference>
<dbReference type="Proteomes" id="UP001055514">
    <property type="component" value="Chromosome"/>
</dbReference>
<dbReference type="AlphaFoldDB" id="A0AAE9M5X7"/>
<organism evidence="2 3">
    <name type="scientific">Acinetobacter pittii</name>
    <name type="common">Acinetobacter genomosp. 3</name>
    <dbReference type="NCBI Taxonomy" id="48296"/>
    <lineage>
        <taxon>Bacteria</taxon>
        <taxon>Pseudomonadati</taxon>
        <taxon>Pseudomonadota</taxon>
        <taxon>Gammaproteobacteria</taxon>
        <taxon>Moraxellales</taxon>
        <taxon>Moraxellaceae</taxon>
        <taxon>Acinetobacter</taxon>
        <taxon>Acinetobacter calcoaceticus/baumannii complex</taxon>
    </lineage>
</organism>
<protein>
    <recommendedName>
        <fullName evidence="1">Surface-adhesin protein E-like domain-containing protein</fullName>
    </recommendedName>
</protein>
<dbReference type="EMBL" id="CP095407">
    <property type="protein sequence ID" value="USU93347.1"/>
    <property type="molecule type" value="Genomic_DNA"/>
</dbReference>
<evidence type="ECO:0000313" key="2">
    <source>
        <dbReference type="EMBL" id="USU93347.1"/>
    </source>
</evidence>
<evidence type="ECO:0000313" key="3">
    <source>
        <dbReference type="Proteomes" id="UP001055514"/>
    </source>
</evidence>
<dbReference type="InterPro" id="IPR031939">
    <property type="entry name" value="Adhesin_E-like"/>
</dbReference>
<dbReference type="Pfam" id="PF16747">
    <property type="entry name" value="Adhesin_E"/>
    <property type="match status" value="1"/>
</dbReference>
<evidence type="ECO:0000259" key="1">
    <source>
        <dbReference type="Pfam" id="PF16747"/>
    </source>
</evidence>
<feature type="domain" description="Surface-adhesin protein E-like" evidence="1">
    <location>
        <begin position="34"/>
        <end position="138"/>
    </location>
</feature>
<sequence length="236" mass="26917">MLITQWLEGAFNIMRTLILLTSFLCFTQSANAEWIDIFKDGKEVYSVDKESMDIDLENEKAKIWVKNTVNISKPKLNDVVEVKTYFDIACKQRALNLISMVSYNNKNKVVKSFNPSTPLKINAIPETVGGNIFHAMCQDLIPAMKDQPFEKFTSSVIKTDQCLKDAVNSKRYSVANKNKLKDIALEKCNSLLNNSYNTGVSYASIEKGENLTDEEAQVVKLKIYNRLEEKLDFYIQ</sequence>
<proteinExistence type="predicted"/>
<gene>
    <name evidence="2" type="ORF">MWH18_13410</name>
</gene>